<proteinExistence type="predicted"/>
<evidence type="ECO:0000313" key="1">
    <source>
        <dbReference type="EMBL" id="KAF5364420.1"/>
    </source>
</evidence>
<comment type="caution">
    <text evidence="1">The sequence shown here is derived from an EMBL/GenBank/DDBJ whole genome shotgun (WGS) entry which is preliminary data.</text>
</comment>
<keyword evidence="2" id="KW-1185">Reference proteome</keyword>
<sequence length="201" mass="22680">MADDQSMEDVTNPLGIFWYLNVPALSSLTVTRHPSDQFRAGAWNSETFLAMLSRSSFSLDLLYISGILISYPDLHAVLEKSSNLTHVTVHQKNADNSELDLIPSLIRDLVVPDDNLEWENPLFDFLQLKNLVYLDLLFLGKAYNDSTIDSISLLVRSRKSNQSIEGRTERLKAFNLSAIGEMVNVSEEGMARFENILKGRL</sequence>
<gene>
    <name evidence="1" type="ORF">D9758_010686</name>
</gene>
<reference evidence="1 2" key="1">
    <citation type="journal article" date="2020" name="ISME J.">
        <title>Uncovering the hidden diversity of litter-decomposition mechanisms in mushroom-forming fungi.</title>
        <authorList>
            <person name="Floudas D."/>
            <person name="Bentzer J."/>
            <person name="Ahren D."/>
            <person name="Johansson T."/>
            <person name="Persson P."/>
            <person name="Tunlid A."/>
        </authorList>
    </citation>
    <scope>NUCLEOTIDE SEQUENCE [LARGE SCALE GENOMIC DNA]</scope>
    <source>
        <strain evidence="1 2">CBS 291.85</strain>
    </source>
</reference>
<protein>
    <submittedName>
        <fullName evidence="1">Uncharacterized protein</fullName>
    </submittedName>
</protein>
<dbReference type="Proteomes" id="UP000559256">
    <property type="component" value="Unassembled WGS sequence"/>
</dbReference>
<dbReference type="AlphaFoldDB" id="A0A8H5GGL1"/>
<dbReference type="EMBL" id="JAACJM010000033">
    <property type="protein sequence ID" value="KAF5364420.1"/>
    <property type="molecule type" value="Genomic_DNA"/>
</dbReference>
<organism evidence="1 2">
    <name type="scientific">Tetrapyrgos nigripes</name>
    <dbReference type="NCBI Taxonomy" id="182062"/>
    <lineage>
        <taxon>Eukaryota</taxon>
        <taxon>Fungi</taxon>
        <taxon>Dikarya</taxon>
        <taxon>Basidiomycota</taxon>
        <taxon>Agaricomycotina</taxon>
        <taxon>Agaricomycetes</taxon>
        <taxon>Agaricomycetidae</taxon>
        <taxon>Agaricales</taxon>
        <taxon>Marasmiineae</taxon>
        <taxon>Marasmiaceae</taxon>
        <taxon>Tetrapyrgos</taxon>
    </lineage>
</organism>
<evidence type="ECO:0000313" key="2">
    <source>
        <dbReference type="Proteomes" id="UP000559256"/>
    </source>
</evidence>
<name>A0A8H5GGL1_9AGAR</name>
<accession>A0A8H5GGL1</accession>